<gene>
    <name evidence="6" type="ORF">BZG36_00250</name>
</gene>
<dbReference type="GO" id="GO:0030892">
    <property type="term" value="C:mitotic cohesin complex"/>
    <property type="evidence" value="ECO:0007669"/>
    <property type="project" value="TreeGrafter"/>
</dbReference>
<dbReference type="GO" id="GO:0005634">
    <property type="term" value="C:nucleus"/>
    <property type="evidence" value="ECO:0007669"/>
    <property type="project" value="UniProtKB-SubCell"/>
</dbReference>
<comment type="similarity">
    <text evidence="2">Belongs to the rad21 family.</text>
</comment>
<dbReference type="GO" id="GO:1990414">
    <property type="term" value="P:replication-born double-strand break repair via sister chromatid exchange"/>
    <property type="evidence" value="ECO:0007669"/>
    <property type="project" value="TreeGrafter"/>
</dbReference>
<protein>
    <recommendedName>
        <fullName evidence="8">Rad21/Rec8-like protein N-terminal domain-containing protein</fullName>
    </recommendedName>
</protein>
<dbReference type="PANTHER" id="PTHR12585">
    <property type="entry name" value="SCC1 / RAD21 FAMILY MEMBER"/>
    <property type="match status" value="1"/>
</dbReference>
<dbReference type="Pfam" id="PF04825">
    <property type="entry name" value="Rad21_Rec8_N"/>
    <property type="match status" value="1"/>
</dbReference>
<evidence type="ECO:0000256" key="2">
    <source>
        <dbReference type="ARBA" id="ARBA00009870"/>
    </source>
</evidence>
<dbReference type="CDD" id="cd21788">
    <property type="entry name" value="Rad21_Rec8_M_SpRad21p-like"/>
    <property type="match status" value="1"/>
</dbReference>
<evidence type="ECO:0000313" key="6">
    <source>
        <dbReference type="EMBL" id="OZJ06893.1"/>
    </source>
</evidence>
<evidence type="ECO:0000256" key="3">
    <source>
        <dbReference type="ARBA" id="ARBA00023242"/>
    </source>
</evidence>
<dbReference type="InterPro" id="IPR006910">
    <property type="entry name" value="Rad21_Rec8_N"/>
</dbReference>
<dbReference type="InterPro" id="IPR036390">
    <property type="entry name" value="WH_DNA-bd_sf"/>
</dbReference>
<dbReference type="Pfam" id="PF04824">
    <property type="entry name" value="Rad21_Rec8"/>
    <property type="match status" value="1"/>
</dbReference>
<dbReference type="EMBL" id="MVBO01000001">
    <property type="protein sequence ID" value="OZJ06893.1"/>
    <property type="molecule type" value="Genomic_DNA"/>
</dbReference>
<dbReference type="SUPFAM" id="SSF46785">
    <property type="entry name" value="Winged helix' DNA-binding domain"/>
    <property type="match status" value="1"/>
</dbReference>
<dbReference type="OrthoDB" id="10071381at2759"/>
<dbReference type="InterPro" id="IPR039781">
    <property type="entry name" value="Rad21/Rec8-like"/>
</dbReference>
<evidence type="ECO:0000259" key="4">
    <source>
        <dbReference type="Pfam" id="PF04824"/>
    </source>
</evidence>
<comment type="subcellular location">
    <subcellularLocation>
        <location evidence="1">Nucleus</location>
    </subcellularLocation>
</comment>
<name>A0A261Y8H1_9FUNG</name>
<proteinExistence type="inferred from homology"/>
<dbReference type="GO" id="GO:0003682">
    <property type="term" value="F:chromatin binding"/>
    <property type="evidence" value="ECO:0007669"/>
    <property type="project" value="TreeGrafter"/>
</dbReference>
<dbReference type="GO" id="GO:0007064">
    <property type="term" value="P:mitotic sister chromatid cohesion"/>
    <property type="evidence" value="ECO:0007669"/>
    <property type="project" value="TreeGrafter"/>
</dbReference>
<evidence type="ECO:0000259" key="5">
    <source>
        <dbReference type="Pfam" id="PF04825"/>
    </source>
</evidence>
<feature type="domain" description="Rad21/Rec8-like protein C-terminal eukaryotic" evidence="4">
    <location>
        <begin position="468"/>
        <end position="512"/>
    </location>
</feature>
<dbReference type="AlphaFoldDB" id="A0A261Y8H1"/>
<sequence length="512" mass="57436">MFYSEAILSKKGPLAKVWLAAHWERKLTKAQFIHTNIETSIGAIMGGDQPPMALRLSGQLLLGVVRIYSRKARYLLDDCNDALIRIKVAFHKGAVDMPADHTTANFNAITLGDAITEFDLLLPDPMLPASNSQVPDIEYPRDGRNLFDLGGERGFLGFGEEKFFYPNEIEVGRDAARERSLSADGILGLRGDMSGDGSSVGGKERQSPAIPDPFDFGPDLFENDPLMGDDGDQLDLGNFDMNPIDIIDQHDRMGPFGDEGHNSLAFDIPDPSMLDLTEQVQQTTISSPRKRKLIVDKIAEIPDDEWQQQQEDRSDILTSTTFLPASKRMMALQSMLSKGPQHWLQLKAPPGMAPELQHLFKRNLKRAFMEDLAEDEAIYLKKARNNDFADAQDFDMPLPELLYMDDDGHQPPVDMAPPNFEEDEVLIEAITTTTRESTPEERATDLIELTTDLKTFIEANAPEDKEVTFASYSTKCNRRQAAKSFFDTLVLATRHNVKVRQEQPFGDIFIRL</sequence>
<dbReference type="Proteomes" id="UP000242875">
    <property type="component" value="Unassembled WGS sequence"/>
</dbReference>
<comment type="caution">
    <text evidence="6">The sequence shown here is derived from an EMBL/GenBank/DDBJ whole genome shotgun (WGS) entry which is preliminary data.</text>
</comment>
<feature type="domain" description="Rad21/Rec8-like protein N-terminal" evidence="5">
    <location>
        <begin position="1"/>
        <end position="104"/>
    </location>
</feature>
<dbReference type="InterPro" id="IPR023093">
    <property type="entry name" value="ScpA-like_C"/>
</dbReference>
<keyword evidence="3" id="KW-0539">Nucleus</keyword>
<reference evidence="6 7" key="1">
    <citation type="journal article" date="2017" name="Mycologia">
        <title>Bifiguratus adelaidae, gen. et sp. nov., a new member of Mucoromycotina in endophytic and soil-dwelling habitats.</title>
        <authorList>
            <person name="Torres-Cruz T.J."/>
            <person name="Billingsley Tobias T.L."/>
            <person name="Almatruk M."/>
            <person name="Hesse C."/>
            <person name="Kuske C.R."/>
            <person name="Desiro A."/>
            <person name="Benucci G.M."/>
            <person name="Bonito G."/>
            <person name="Stajich J.E."/>
            <person name="Dunlap C."/>
            <person name="Arnold A.E."/>
            <person name="Porras-Alfaro A."/>
        </authorList>
    </citation>
    <scope>NUCLEOTIDE SEQUENCE [LARGE SCALE GENOMIC DNA]</scope>
    <source>
        <strain evidence="6 7">AZ0501</strain>
    </source>
</reference>
<dbReference type="Gene3D" id="1.10.10.580">
    <property type="entry name" value="Structural maintenance of chromosome 1. Chain E"/>
    <property type="match status" value="1"/>
</dbReference>
<keyword evidence="7" id="KW-1185">Reference proteome</keyword>
<evidence type="ECO:0008006" key="8">
    <source>
        <dbReference type="Google" id="ProtNLM"/>
    </source>
</evidence>
<accession>A0A261Y8H1</accession>
<organism evidence="6 7">
    <name type="scientific">Bifiguratus adelaidae</name>
    <dbReference type="NCBI Taxonomy" id="1938954"/>
    <lineage>
        <taxon>Eukaryota</taxon>
        <taxon>Fungi</taxon>
        <taxon>Fungi incertae sedis</taxon>
        <taxon>Mucoromycota</taxon>
        <taxon>Mucoromycotina</taxon>
        <taxon>Endogonomycetes</taxon>
        <taxon>Endogonales</taxon>
        <taxon>Endogonales incertae sedis</taxon>
        <taxon>Bifiguratus</taxon>
    </lineage>
</organism>
<evidence type="ECO:0000313" key="7">
    <source>
        <dbReference type="Proteomes" id="UP000242875"/>
    </source>
</evidence>
<dbReference type="PANTHER" id="PTHR12585:SF69">
    <property type="entry name" value="FI11703P"/>
    <property type="match status" value="1"/>
</dbReference>
<dbReference type="InterPro" id="IPR006909">
    <property type="entry name" value="Rad21/Rec8_C_eu"/>
</dbReference>
<evidence type="ECO:0000256" key="1">
    <source>
        <dbReference type="ARBA" id="ARBA00004123"/>
    </source>
</evidence>